<accession>A0A948WE59</accession>
<evidence type="ECO:0000313" key="4">
    <source>
        <dbReference type="Proteomes" id="UP000777784"/>
    </source>
</evidence>
<sequence length="186" mass="20662">MIHVMGGTLRGRRLKTVRGIQCRPSLGRTREALFSMLGDRVAGAHILDLFAGTGALGIEALSRGALSATFVEYHRPMARILKENLENCGLQKTGRILIQSTDRALPSIADRSKGLILADPPYDLIWPKPEDWRQLGRILIPAGCFVLEARFDRLIEGPESLWVERLGRVYGDTRLEIFIRGDIGDG</sequence>
<dbReference type="GO" id="GO:0031167">
    <property type="term" value="P:rRNA methylation"/>
    <property type="evidence" value="ECO:0007669"/>
    <property type="project" value="InterPro"/>
</dbReference>
<dbReference type="Pfam" id="PF03602">
    <property type="entry name" value="Cons_hypoth95"/>
    <property type="match status" value="1"/>
</dbReference>
<keyword evidence="2" id="KW-0808">Transferase</keyword>
<dbReference type="Gene3D" id="3.40.50.150">
    <property type="entry name" value="Vaccinia Virus protein VP39"/>
    <property type="match status" value="1"/>
</dbReference>
<dbReference type="InterPro" id="IPR004398">
    <property type="entry name" value="RNA_MeTrfase_RsmD"/>
</dbReference>
<dbReference type="PANTHER" id="PTHR43542">
    <property type="entry name" value="METHYLTRANSFERASE"/>
    <property type="match status" value="1"/>
</dbReference>
<organism evidence="3 4">
    <name type="scientific">Eiseniibacteriota bacterium</name>
    <dbReference type="NCBI Taxonomy" id="2212470"/>
    <lineage>
        <taxon>Bacteria</taxon>
        <taxon>Candidatus Eiseniibacteriota</taxon>
    </lineage>
</organism>
<gene>
    <name evidence="3" type="ORF">KJ970_16220</name>
</gene>
<keyword evidence="1 3" id="KW-0489">Methyltransferase</keyword>
<dbReference type="AlphaFoldDB" id="A0A948WE59"/>
<dbReference type="SUPFAM" id="SSF53335">
    <property type="entry name" value="S-adenosyl-L-methionine-dependent methyltransferases"/>
    <property type="match status" value="1"/>
</dbReference>
<dbReference type="CDD" id="cd02440">
    <property type="entry name" value="AdoMet_MTases"/>
    <property type="match status" value="1"/>
</dbReference>
<reference evidence="3" key="1">
    <citation type="submission" date="2021-05" db="EMBL/GenBank/DDBJ databases">
        <title>Energy efficiency and biological interactions define the core microbiome of deep oligotrophic groundwater.</title>
        <authorList>
            <person name="Mehrshad M."/>
            <person name="Lopez-Fernandez M."/>
            <person name="Bell E."/>
            <person name="Bernier-Latmani R."/>
            <person name="Bertilsson S."/>
            <person name="Dopson M."/>
        </authorList>
    </citation>
    <scope>NUCLEOTIDE SEQUENCE</scope>
    <source>
        <strain evidence="3">Modern_marine.mb.64</strain>
    </source>
</reference>
<protein>
    <submittedName>
        <fullName evidence="3">RsmD family RNA methyltransferase</fullName>
    </submittedName>
</protein>
<dbReference type="InterPro" id="IPR029063">
    <property type="entry name" value="SAM-dependent_MTases_sf"/>
</dbReference>
<dbReference type="PANTHER" id="PTHR43542:SF1">
    <property type="entry name" value="METHYLTRANSFERASE"/>
    <property type="match status" value="1"/>
</dbReference>
<evidence type="ECO:0000256" key="1">
    <source>
        <dbReference type="ARBA" id="ARBA00022603"/>
    </source>
</evidence>
<dbReference type="EMBL" id="JAHJDP010000092">
    <property type="protein sequence ID" value="MBU2692468.1"/>
    <property type="molecule type" value="Genomic_DNA"/>
</dbReference>
<comment type="caution">
    <text evidence="3">The sequence shown here is derived from an EMBL/GenBank/DDBJ whole genome shotgun (WGS) entry which is preliminary data.</text>
</comment>
<evidence type="ECO:0000256" key="2">
    <source>
        <dbReference type="ARBA" id="ARBA00022679"/>
    </source>
</evidence>
<evidence type="ECO:0000313" key="3">
    <source>
        <dbReference type="EMBL" id="MBU2692468.1"/>
    </source>
</evidence>
<dbReference type="GO" id="GO:0008168">
    <property type="term" value="F:methyltransferase activity"/>
    <property type="evidence" value="ECO:0007669"/>
    <property type="project" value="UniProtKB-KW"/>
</dbReference>
<dbReference type="PIRSF" id="PIRSF004553">
    <property type="entry name" value="CHP00095"/>
    <property type="match status" value="1"/>
</dbReference>
<name>A0A948WE59_UNCEI</name>
<dbReference type="Proteomes" id="UP000777784">
    <property type="component" value="Unassembled WGS sequence"/>
</dbReference>
<proteinExistence type="predicted"/>